<comment type="caution">
    <text evidence="1">The sequence shown here is derived from an EMBL/GenBank/DDBJ whole genome shotgun (WGS) entry which is preliminary data.</text>
</comment>
<dbReference type="Proteomes" id="UP001239445">
    <property type="component" value="Unassembled WGS sequence"/>
</dbReference>
<name>A0AAJ0BNE2_9PEZI</name>
<organism evidence="1 2">
    <name type="scientific">Echria macrotheca</name>
    <dbReference type="NCBI Taxonomy" id="438768"/>
    <lineage>
        <taxon>Eukaryota</taxon>
        <taxon>Fungi</taxon>
        <taxon>Dikarya</taxon>
        <taxon>Ascomycota</taxon>
        <taxon>Pezizomycotina</taxon>
        <taxon>Sordariomycetes</taxon>
        <taxon>Sordariomycetidae</taxon>
        <taxon>Sordariales</taxon>
        <taxon>Schizotheciaceae</taxon>
        <taxon>Echria</taxon>
    </lineage>
</organism>
<sequence>MPTSNLGRSQQCCLSLHFIRAIFPVPIRFFPDSITAFQHILSGLPRSCFRRQDRYSKVVDFSVYSSLPTKTYCTPAVAPALHHPQRSSLSSTSWSFKVDCRPAISSRIYALAVTRSFRTAAAQSKYQHATKLTHSAPIHRPRPQITAPQFRPRLDCQGYLHNRRCLFSSPVAPNRRRPGLNRELPPGVIAYDSAGVYRSLASSPQSVANPARLPPCHHILSTSKFLPRRHRSHIHNDCQRVAKSFQLRPRGLRHDRCAQATTAEASVTITARAREEGKMPHPFIPVGCAASRIMTNPARCAAETAAGDEFQFSRIQRGIMSRFPPAP</sequence>
<evidence type="ECO:0000313" key="2">
    <source>
        <dbReference type="Proteomes" id="UP001239445"/>
    </source>
</evidence>
<protein>
    <submittedName>
        <fullName evidence="1">Uncharacterized protein</fullName>
    </submittedName>
</protein>
<keyword evidence="2" id="KW-1185">Reference proteome</keyword>
<reference evidence="1" key="1">
    <citation type="submission" date="2023-06" db="EMBL/GenBank/DDBJ databases">
        <title>Genome-scale phylogeny and comparative genomics of the fungal order Sordariales.</title>
        <authorList>
            <consortium name="Lawrence Berkeley National Laboratory"/>
            <person name="Hensen N."/>
            <person name="Bonometti L."/>
            <person name="Westerberg I."/>
            <person name="Brannstrom I.O."/>
            <person name="Guillou S."/>
            <person name="Cros-Aarteil S."/>
            <person name="Calhoun S."/>
            <person name="Haridas S."/>
            <person name="Kuo A."/>
            <person name="Mondo S."/>
            <person name="Pangilinan J."/>
            <person name="Riley R."/>
            <person name="Labutti K."/>
            <person name="Andreopoulos B."/>
            <person name="Lipzen A."/>
            <person name="Chen C."/>
            <person name="Yanf M."/>
            <person name="Daum C."/>
            <person name="Ng V."/>
            <person name="Clum A."/>
            <person name="Steindorff A."/>
            <person name="Ohm R."/>
            <person name="Martin F."/>
            <person name="Silar P."/>
            <person name="Natvig D."/>
            <person name="Lalanne C."/>
            <person name="Gautier V."/>
            <person name="Ament-Velasquez S.L."/>
            <person name="Kruys A."/>
            <person name="Hutchinson M.I."/>
            <person name="Powell A.J."/>
            <person name="Barry K."/>
            <person name="Miller A.N."/>
            <person name="Grigoriev I.V."/>
            <person name="Debuchy R."/>
            <person name="Gladieux P."/>
            <person name="Thoren M.H."/>
            <person name="Johannesson H."/>
        </authorList>
    </citation>
    <scope>NUCLEOTIDE SEQUENCE</scope>
    <source>
        <strain evidence="1">PSN4</strain>
    </source>
</reference>
<evidence type="ECO:0000313" key="1">
    <source>
        <dbReference type="EMBL" id="KAK1761102.1"/>
    </source>
</evidence>
<accession>A0AAJ0BNE2</accession>
<dbReference type="EMBL" id="MU839827">
    <property type="protein sequence ID" value="KAK1761102.1"/>
    <property type="molecule type" value="Genomic_DNA"/>
</dbReference>
<gene>
    <name evidence="1" type="ORF">QBC47DRAFT_21603</name>
</gene>
<dbReference type="AlphaFoldDB" id="A0AAJ0BNE2"/>
<proteinExistence type="predicted"/>